<dbReference type="AlphaFoldDB" id="A0AAW0HTT5"/>
<reference evidence="1 2" key="1">
    <citation type="journal article" date="2023" name="bioRxiv">
        <title>Conserved and derived expression patterns and positive selection on dental genes reveal complex evolutionary context of ever-growing rodent molars.</title>
        <authorList>
            <person name="Calamari Z.T."/>
            <person name="Song A."/>
            <person name="Cohen E."/>
            <person name="Akter M."/>
            <person name="Roy R.D."/>
            <person name="Hallikas O."/>
            <person name="Christensen M.M."/>
            <person name="Li P."/>
            <person name="Marangoni P."/>
            <person name="Jernvall J."/>
            <person name="Klein O.D."/>
        </authorList>
    </citation>
    <scope>NUCLEOTIDE SEQUENCE [LARGE SCALE GENOMIC DNA]</scope>
    <source>
        <strain evidence="1">V071</strain>
    </source>
</reference>
<sequence>MLRWRVREVARNLSFRDSVASAGGSRGPAGRVHSSLCAAVRDCRVSELLGPLKSLRLQDLLLCHSQPCSASVTLEEFGSATKKHQNWKLRGAMAADTNFQQKIQPLAAEEQRGACEVRGREFRLGSSGQKGRPYVTVFLRSLI</sequence>
<protein>
    <submittedName>
        <fullName evidence="1">Uncharacterized protein</fullName>
    </submittedName>
</protein>
<dbReference type="Proteomes" id="UP001488838">
    <property type="component" value="Unassembled WGS sequence"/>
</dbReference>
<evidence type="ECO:0000313" key="2">
    <source>
        <dbReference type="Proteomes" id="UP001488838"/>
    </source>
</evidence>
<comment type="caution">
    <text evidence="1">The sequence shown here is derived from an EMBL/GenBank/DDBJ whole genome shotgun (WGS) entry which is preliminary data.</text>
</comment>
<organism evidence="1 2">
    <name type="scientific">Myodes glareolus</name>
    <name type="common">Bank vole</name>
    <name type="synonym">Clethrionomys glareolus</name>
    <dbReference type="NCBI Taxonomy" id="447135"/>
    <lineage>
        <taxon>Eukaryota</taxon>
        <taxon>Metazoa</taxon>
        <taxon>Chordata</taxon>
        <taxon>Craniata</taxon>
        <taxon>Vertebrata</taxon>
        <taxon>Euteleostomi</taxon>
        <taxon>Mammalia</taxon>
        <taxon>Eutheria</taxon>
        <taxon>Euarchontoglires</taxon>
        <taxon>Glires</taxon>
        <taxon>Rodentia</taxon>
        <taxon>Myomorpha</taxon>
        <taxon>Muroidea</taxon>
        <taxon>Cricetidae</taxon>
        <taxon>Arvicolinae</taxon>
        <taxon>Myodes</taxon>
    </lineage>
</organism>
<keyword evidence="2" id="KW-1185">Reference proteome</keyword>
<dbReference type="EMBL" id="JBBHLL010000338">
    <property type="protein sequence ID" value="KAK7805533.1"/>
    <property type="molecule type" value="Genomic_DNA"/>
</dbReference>
<evidence type="ECO:0000313" key="1">
    <source>
        <dbReference type="EMBL" id="KAK7805533.1"/>
    </source>
</evidence>
<gene>
    <name evidence="1" type="ORF">U0070_023136</name>
</gene>
<name>A0AAW0HTT5_MYOGA</name>
<proteinExistence type="predicted"/>
<accession>A0AAW0HTT5</accession>